<dbReference type="Gene3D" id="3.30.420.10">
    <property type="entry name" value="Ribonuclease H-like superfamily/Ribonuclease H"/>
    <property type="match status" value="1"/>
</dbReference>
<evidence type="ECO:0000313" key="3">
    <source>
        <dbReference type="EMBL" id="SQB64480.1"/>
    </source>
</evidence>
<dbReference type="PANTHER" id="PTHR35004">
    <property type="entry name" value="TRANSPOSASE RV3428C-RELATED"/>
    <property type="match status" value="1"/>
</dbReference>
<dbReference type="NCBIfam" id="NF033546">
    <property type="entry name" value="transpos_IS21"/>
    <property type="match status" value="1"/>
</dbReference>
<sequence>MHDWEVIRSLARSGVPKAQIARDLGLARNTVARAVGADSLPRYQRSGRGSCFDAYEARVRSLLQETPRMPATVIAERIGWPRSGRLLRYHVALIRPEFLPIDPADRLEWDIGDAVQCDLWFPPYKVPLDDGRECLVPVFVMACAYSRYTVCVVIPTRTTADLLQGMWEGVQRFGGVPRRFIWDNESGIGRGNHLAAGVSGFMGVLGATLKQLPPRDPESKGTIERFNRYAETSFMPGRHFLSPQDLQAQLDDWMVKANGRTHATLHAIPAEMYQEELTHFASLPPVKPQCGWFKEVRLGRDYYVSLDGNHYSVSPECIAALVQVRADLNTVSVTCKGSLVAKHRRAWGSGITIKDPAHVAKARQLREKLRLIEHNPKPVLTAQTTLEEYDRVFKIGA</sequence>
<dbReference type="Pfam" id="PF22483">
    <property type="entry name" value="Mu-transpos_C_2"/>
    <property type="match status" value="1"/>
</dbReference>
<organism evidence="3 4">
    <name type="scientific">Mobiluncus curtisii</name>
    <dbReference type="NCBI Taxonomy" id="2051"/>
    <lineage>
        <taxon>Bacteria</taxon>
        <taxon>Bacillati</taxon>
        <taxon>Actinomycetota</taxon>
        <taxon>Actinomycetes</taxon>
        <taxon>Actinomycetales</taxon>
        <taxon>Actinomycetaceae</taxon>
        <taxon>Mobiluncus</taxon>
    </lineage>
</organism>
<feature type="domain" description="Integrase catalytic" evidence="2">
    <location>
        <begin position="99"/>
        <end position="277"/>
    </location>
</feature>
<dbReference type="InterPro" id="IPR054353">
    <property type="entry name" value="IstA-like_C"/>
</dbReference>
<dbReference type="EMBL" id="UASJ01000001">
    <property type="protein sequence ID" value="SQB64480.1"/>
    <property type="molecule type" value="Genomic_DNA"/>
</dbReference>
<accession>A0A2X3ASF8</accession>
<evidence type="ECO:0000313" key="4">
    <source>
        <dbReference type="Proteomes" id="UP000250245"/>
    </source>
</evidence>
<dbReference type="InterPro" id="IPR012337">
    <property type="entry name" value="RNaseH-like_sf"/>
</dbReference>
<evidence type="ECO:0000259" key="2">
    <source>
        <dbReference type="PROSITE" id="PS50994"/>
    </source>
</evidence>
<evidence type="ECO:0000256" key="1">
    <source>
        <dbReference type="ARBA" id="ARBA00009277"/>
    </source>
</evidence>
<dbReference type="GO" id="GO:0003676">
    <property type="term" value="F:nucleic acid binding"/>
    <property type="evidence" value="ECO:0007669"/>
    <property type="project" value="InterPro"/>
</dbReference>
<comment type="similarity">
    <text evidence="1">Belongs to the transposase IS21/IS408/IS1162 family.</text>
</comment>
<dbReference type="AlphaFoldDB" id="A0A2X3ASF8"/>
<dbReference type="GO" id="GO:0015074">
    <property type="term" value="P:DNA integration"/>
    <property type="evidence" value="ECO:0007669"/>
    <property type="project" value="InterPro"/>
</dbReference>
<name>A0A2X3ASF8_9ACTO</name>
<reference evidence="3 4" key="1">
    <citation type="submission" date="2018-06" db="EMBL/GenBank/DDBJ databases">
        <authorList>
            <consortium name="Pathogen Informatics"/>
            <person name="Doyle S."/>
        </authorList>
    </citation>
    <scope>NUCLEOTIDE SEQUENCE [LARGE SCALE GENOMIC DNA]</scope>
    <source>
        <strain evidence="3 4">NCTC11820</strain>
    </source>
</reference>
<proteinExistence type="inferred from homology"/>
<dbReference type="SUPFAM" id="SSF53098">
    <property type="entry name" value="Ribonuclease H-like"/>
    <property type="match status" value="1"/>
</dbReference>
<gene>
    <name evidence="3" type="ORF">NCTC11820_00824</name>
</gene>
<dbReference type="Proteomes" id="UP000250245">
    <property type="component" value="Unassembled WGS sequence"/>
</dbReference>
<dbReference type="PROSITE" id="PS50994">
    <property type="entry name" value="INTEGRASE"/>
    <property type="match status" value="1"/>
</dbReference>
<dbReference type="InterPro" id="IPR001584">
    <property type="entry name" value="Integrase_cat-core"/>
</dbReference>
<dbReference type="PANTHER" id="PTHR35004:SF8">
    <property type="entry name" value="TRANSPOSASE RV3428C-RELATED"/>
    <property type="match status" value="1"/>
</dbReference>
<dbReference type="InterPro" id="IPR036397">
    <property type="entry name" value="RNaseH_sf"/>
</dbReference>
<protein>
    <submittedName>
        <fullName evidence="3">Transposase and inactivated derivatives</fullName>
    </submittedName>
</protein>